<proteinExistence type="predicted"/>
<evidence type="ECO:0000313" key="4">
    <source>
        <dbReference type="Proteomes" id="UP000523447"/>
    </source>
</evidence>
<dbReference type="Gene3D" id="3.40.50.1820">
    <property type="entry name" value="alpha/beta hydrolase"/>
    <property type="match status" value="1"/>
</dbReference>
<dbReference type="InterPro" id="IPR013094">
    <property type="entry name" value="AB_hydrolase_3"/>
</dbReference>
<sequence>MTSLRARAVIARMRYLRRKRFYADPAVMRAALAEHQSPKRSQPPRHMIDRFDVLRRTVDGHPCYTIAPRGGPTSPRHIVHLHGGGFVEAPEPHHWRFAARMVRRLGCTYTMPMYPLAPDHDHRTIVAMVERAYTRATDAVAPPDRIVFGDSAGGTLALTLARQLRGEGRPQPAALALFSPWIDLATDDPLSPALDDRDPELGVAGLRQAGRWYAGERALDDPRISPAFADLHGSPPIIVFIGHRDLLLPDARRIAELGAAAEVPVELHEYPGMPHNWIMKNIPEARRATDELVEFLDRVATPVTAGAGSPDVRRRLP</sequence>
<evidence type="ECO:0000313" key="3">
    <source>
        <dbReference type="EMBL" id="NKY88131.1"/>
    </source>
</evidence>
<dbReference type="Proteomes" id="UP000523447">
    <property type="component" value="Unassembled WGS sequence"/>
</dbReference>
<keyword evidence="4" id="KW-1185">Reference proteome</keyword>
<comment type="caution">
    <text evidence="3">The sequence shown here is derived from an EMBL/GenBank/DDBJ whole genome shotgun (WGS) entry which is preliminary data.</text>
</comment>
<dbReference type="InterPro" id="IPR050300">
    <property type="entry name" value="GDXG_lipolytic_enzyme"/>
</dbReference>
<dbReference type="AlphaFoldDB" id="A0A7X6RJE5"/>
<dbReference type="RefSeq" id="WP_040724130.1">
    <property type="nucleotide sequence ID" value="NZ_CAWPHS010000019.1"/>
</dbReference>
<dbReference type="PANTHER" id="PTHR48081:SF8">
    <property type="entry name" value="ALPHA_BETA HYDROLASE FOLD-3 DOMAIN-CONTAINING PROTEIN-RELATED"/>
    <property type="match status" value="1"/>
</dbReference>
<keyword evidence="1 3" id="KW-0378">Hydrolase</keyword>
<feature type="domain" description="Alpha/beta hydrolase fold-3" evidence="2">
    <location>
        <begin position="78"/>
        <end position="278"/>
    </location>
</feature>
<dbReference type="Pfam" id="PF07859">
    <property type="entry name" value="Abhydrolase_3"/>
    <property type="match status" value="1"/>
</dbReference>
<organism evidence="3 4">
    <name type="scientific">Nocardia veterana</name>
    <dbReference type="NCBI Taxonomy" id="132249"/>
    <lineage>
        <taxon>Bacteria</taxon>
        <taxon>Bacillati</taxon>
        <taxon>Actinomycetota</taxon>
        <taxon>Actinomycetes</taxon>
        <taxon>Mycobacteriales</taxon>
        <taxon>Nocardiaceae</taxon>
        <taxon>Nocardia</taxon>
    </lineage>
</organism>
<gene>
    <name evidence="3" type="ORF">HGA07_21215</name>
</gene>
<name>A0A7X6RJE5_9NOCA</name>
<evidence type="ECO:0000259" key="2">
    <source>
        <dbReference type="Pfam" id="PF07859"/>
    </source>
</evidence>
<dbReference type="SUPFAM" id="SSF53474">
    <property type="entry name" value="alpha/beta-Hydrolases"/>
    <property type="match status" value="1"/>
</dbReference>
<dbReference type="InterPro" id="IPR029058">
    <property type="entry name" value="AB_hydrolase_fold"/>
</dbReference>
<reference evidence="3 4" key="1">
    <citation type="submission" date="2020-04" db="EMBL/GenBank/DDBJ databases">
        <title>MicrobeNet Type strains.</title>
        <authorList>
            <person name="Nicholson A.C."/>
        </authorList>
    </citation>
    <scope>NUCLEOTIDE SEQUENCE [LARGE SCALE GENOMIC DNA]</scope>
    <source>
        <strain evidence="3 4">DSM 44445</strain>
    </source>
</reference>
<protein>
    <submittedName>
        <fullName evidence="3">Alpha/beta hydrolase</fullName>
    </submittedName>
</protein>
<evidence type="ECO:0000256" key="1">
    <source>
        <dbReference type="ARBA" id="ARBA00022801"/>
    </source>
</evidence>
<dbReference type="PANTHER" id="PTHR48081">
    <property type="entry name" value="AB HYDROLASE SUPERFAMILY PROTEIN C4A8.06C"/>
    <property type="match status" value="1"/>
</dbReference>
<accession>A0A7X6RJE5</accession>
<dbReference type="GO" id="GO:0016787">
    <property type="term" value="F:hydrolase activity"/>
    <property type="evidence" value="ECO:0007669"/>
    <property type="project" value="UniProtKB-KW"/>
</dbReference>
<dbReference type="EMBL" id="JAAXPE010000026">
    <property type="protein sequence ID" value="NKY88131.1"/>
    <property type="molecule type" value="Genomic_DNA"/>
</dbReference>